<evidence type="ECO:0000256" key="3">
    <source>
        <dbReference type="RuleBase" id="RU000363"/>
    </source>
</evidence>
<dbReference type="AlphaFoldDB" id="R4K356"/>
<evidence type="ECO:0000256" key="1">
    <source>
        <dbReference type="ARBA" id="ARBA00006484"/>
    </source>
</evidence>
<evidence type="ECO:0000313" key="5">
    <source>
        <dbReference type="Proteomes" id="UP000013523"/>
    </source>
</evidence>
<gene>
    <name evidence="4" type="ORF">Clopa_1183</name>
</gene>
<dbReference type="SUPFAM" id="SSF51735">
    <property type="entry name" value="NAD(P)-binding Rossmann-fold domains"/>
    <property type="match status" value="1"/>
</dbReference>
<dbReference type="Pfam" id="PF00106">
    <property type="entry name" value="adh_short"/>
    <property type="match status" value="1"/>
</dbReference>
<dbReference type="InterPro" id="IPR036291">
    <property type="entry name" value="NAD(P)-bd_dom_sf"/>
</dbReference>
<dbReference type="OrthoDB" id="9808814at2"/>
<dbReference type="RefSeq" id="WP_015614499.1">
    <property type="nucleotide sequence ID" value="NC_021182.1"/>
</dbReference>
<dbReference type="PRINTS" id="PR00081">
    <property type="entry name" value="GDHRDH"/>
</dbReference>
<protein>
    <recommendedName>
        <fullName evidence="6">Short-chain dehydrogenase</fullName>
    </recommendedName>
</protein>
<dbReference type="PANTHER" id="PTHR44196:SF2">
    <property type="entry name" value="SHORT-CHAIN DEHYDROGENASE-RELATED"/>
    <property type="match status" value="1"/>
</dbReference>
<dbReference type="PANTHER" id="PTHR44196">
    <property type="entry name" value="DEHYDROGENASE/REDUCTASE SDR FAMILY MEMBER 7B"/>
    <property type="match status" value="1"/>
</dbReference>
<dbReference type="InterPro" id="IPR002347">
    <property type="entry name" value="SDR_fam"/>
</dbReference>
<dbReference type="KEGG" id="cpas:Clopa_1183"/>
<dbReference type="Proteomes" id="UP000013523">
    <property type="component" value="Chromosome"/>
</dbReference>
<comment type="similarity">
    <text evidence="1 3">Belongs to the short-chain dehydrogenases/reductases (SDR) family.</text>
</comment>
<dbReference type="eggNOG" id="COG0300">
    <property type="taxonomic scope" value="Bacteria"/>
</dbReference>
<organism evidence="4 5">
    <name type="scientific">Clostridium pasteurianum BC1</name>
    <dbReference type="NCBI Taxonomy" id="86416"/>
    <lineage>
        <taxon>Bacteria</taxon>
        <taxon>Bacillati</taxon>
        <taxon>Bacillota</taxon>
        <taxon>Clostridia</taxon>
        <taxon>Eubacteriales</taxon>
        <taxon>Clostridiaceae</taxon>
        <taxon>Clostridium</taxon>
    </lineage>
</organism>
<dbReference type="PRINTS" id="PR00080">
    <property type="entry name" value="SDRFAMILY"/>
</dbReference>
<dbReference type="Gene3D" id="3.40.50.720">
    <property type="entry name" value="NAD(P)-binding Rossmann-like Domain"/>
    <property type="match status" value="1"/>
</dbReference>
<dbReference type="STRING" id="86416.Clopa_1183"/>
<proteinExistence type="inferred from homology"/>
<dbReference type="EMBL" id="CP003261">
    <property type="protein sequence ID" value="AGK96176.1"/>
    <property type="molecule type" value="Genomic_DNA"/>
</dbReference>
<sequence length="257" mass="28635">MNDMDTVLITGASSGIGRELAKVFALHKYNIILVSRSTEKLRKLADELIDEYKIKVEIIGQDLSKVGAAKKLFDNVTDRNLQVDVLINNAGVGAVGLFHEIEIEKDMEMLKLNIITLTEITKLFSRKMIERKKGKILNVASTGSFAPGPFIAIYYATKAYVLSFSEALYKELKPYNVTVTVLCPGATRTNFAKAAGRENSSIAMEPDKVAKIAYEGLKNNKRVVIPGVANKILTRLPRNFVSDMVFRYQKKLSVKKK</sequence>
<reference evidence="4 5" key="1">
    <citation type="submission" date="2012-01" db="EMBL/GenBank/DDBJ databases">
        <title>Complete sequence of chromosome of Clostridium pasteurianum BC1.</title>
        <authorList>
            <consortium name="US DOE Joint Genome Institute"/>
            <person name="Lucas S."/>
            <person name="Han J."/>
            <person name="Lapidus A."/>
            <person name="Cheng J.-F."/>
            <person name="Goodwin L."/>
            <person name="Pitluck S."/>
            <person name="Peters L."/>
            <person name="Mikhailova N."/>
            <person name="Teshima H."/>
            <person name="Detter J.C."/>
            <person name="Han C."/>
            <person name="Tapia R."/>
            <person name="Land M."/>
            <person name="Hauser L."/>
            <person name="Kyrpides N."/>
            <person name="Ivanova N."/>
            <person name="Pagani I."/>
            <person name="Dunn J."/>
            <person name="Taghavi S."/>
            <person name="Francis A."/>
            <person name="van der Lelie D."/>
            <person name="Woyke T."/>
        </authorList>
    </citation>
    <scope>NUCLEOTIDE SEQUENCE [LARGE SCALE GENOMIC DNA]</scope>
    <source>
        <strain evidence="4 5">BC1</strain>
    </source>
</reference>
<keyword evidence="5" id="KW-1185">Reference proteome</keyword>
<evidence type="ECO:0000256" key="2">
    <source>
        <dbReference type="ARBA" id="ARBA00023002"/>
    </source>
</evidence>
<dbReference type="HOGENOM" id="CLU_010194_2_1_9"/>
<dbReference type="GO" id="GO:0016020">
    <property type="term" value="C:membrane"/>
    <property type="evidence" value="ECO:0007669"/>
    <property type="project" value="TreeGrafter"/>
</dbReference>
<accession>R4K356</accession>
<dbReference type="PIRSF" id="PIRSF000126">
    <property type="entry name" value="11-beta-HSD1"/>
    <property type="match status" value="1"/>
</dbReference>
<evidence type="ECO:0008006" key="6">
    <source>
        <dbReference type="Google" id="ProtNLM"/>
    </source>
</evidence>
<dbReference type="GO" id="GO:0016491">
    <property type="term" value="F:oxidoreductase activity"/>
    <property type="evidence" value="ECO:0007669"/>
    <property type="project" value="UniProtKB-KW"/>
</dbReference>
<evidence type="ECO:0000313" key="4">
    <source>
        <dbReference type="EMBL" id="AGK96176.1"/>
    </source>
</evidence>
<dbReference type="PATRIC" id="fig|86416.3.peg.1184"/>
<name>R4K356_CLOPA</name>
<keyword evidence="2" id="KW-0560">Oxidoreductase</keyword>